<keyword evidence="2" id="KW-0325">Glycoprotein</keyword>
<accession>V9PBR7</accession>
<dbReference type="OrthoDB" id="958254at2759"/>
<name>V9PBR7_LEPDE</name>
<keyword evidence="3" id="KW-0732">Signal</keyword>
<sequence length="260" mass="29256">MFGFYVFVTVVQVLTLSGVTNAQSERLNVTVYYETLCPFAKKFIVEQLHPLLHSDLSPYIELELIPYGKAKTEKKNDTHFEFTCHHKAAECYGNKIQACALVLIDLGAKTENLGFNRETVDFIACLMKDLTQNSTIDEIKIATEKCSPSKKDTILSCADDKLGSQYLDHLGKLTDHFQNPLRNVPTIVLDGVFRKKQSDLSEKDFRTVFCSKPKTKVLTECQKVLETVEDASDSAIQPIPNLSLGLATLLSIGLRFLYRH</sequence>
<evidence type="ECO:0000256" key="3">
    <source>
        <dbReference type="SAM" id="SignalP"/>
    </source>
</evidence>
<reference evidence="4" key="1">
    <citation type="submission" date="2012-12" db="EMBL/GenBank/DDBJ databases">
        <title>De novo characterization of Leptinotarsa decemlineata transcriptome and identification of its candidate seminal fluid protein genes.</title>
        <authorList>
            <person name="Wan P.-J."/>
        </authorList>
    </citation>
    <scope>NUCLEOTIDE SEQUENCE</scope>
</reference>
<dbReference type="GO" id="GO:0016671">
    <property type="term" value="F:oxidoreductase activity, acting on a sulfur group of donors, disulfide as acceptor"/>
    <property type="evidence" value="ECO:0007669"/>
    <property type="project" value="InterPro"/>
</dbReference>
<evidence type="ECO:0000256" key="2">
    <source>
        <dbReference type="ARBA" id="ARBA00023180"/>
    </source>
</evidence>
<feature type="signal peptide" evidence="3">
    <location>
        <begin position="1"/>
        <end position="22"/>
    </location>
</feature>
<evidence type="ECO:0000313" key="4">
    <source>
        <dbReference type="EMBL" id="AGX25164.1"/>
    </source>
</evidence>
<evidence type="ECO:0000256" key="1">
    <source>
        <dbReference type="ARBA" id="ARBA00005679"/>
    </source>
</evidence>
<dbReference type="PANTHER" id="PTHR13234">
    <property type="entry name" value="GAMMA-INTERFERON INDUCIBLE LYSOSOMAL THIOL REDUCTASE GILT"/>
    <property type="match status" value="1"/>
</dbReference>
<organism evidence="4">
    <name type="scientific">Leptinotarsa decemlineata</name>
    <name type="common">Colorado potato beetle</name>
    <name type="synonym">Doryphora decemlineata</name>
    <dbReference type="NCBI Taxonomy" id="7539"/>
    <lineage>
        <taxon>Eukaryota</taxon>
        <taxon>Metazoa</taxon>
        <taxon>Ecdysozoa</taxon>
        <taxon>Arthropoda</taxon>
        <taxon>Hexapoda</taxon>
        <taxon>Insecta</taxon>
        <taxon>Pterygota</taxon>
        <taxon>Neoptera</taxon>
        <taxon>Endopterygota</taxon>
        <taxon>Coleoptera</taxon>
        <taxon>Polyphaga</taxon>
        <taxon>Cucujiformia</taxon>
        <taxon>Chrysomeloidea</taxon>
        <taxon>Chrysomelidae</taxon>
        <taxon>Chrysomelinae</taxon>
        <taxon>Doryphorini</taxon>
        <taxon>Leptinotarsa</taxon>
    </lineage>
</organism>
<dbReference type="AlphaFoldDB" id="V9PBR7"/>
<proteinExistence type="evidence at transcript level"/>
<dbReference type="EMBL" id="KC282407">
    <property type="protein sequence ID" value="AGX25164.1"/>
    <property type="molecule type" value="mRNA"/>
</dbReference>
<dbReference type="InterPro" id="IPR004911">
    <property type="entry name" value="Interferon-induced_GILT"/>
</dbReference>
<dbReference type="PANTHER" id="PTHR13234:SF69">
    <property type="entry name" value="GILT-LIKE PROTEIN 1"/>
    <property type="match status" value="1"/>
</dbReference>
<protein>
    <submittedName>
        <fullName evidence="4">Lysosomal thiol reductase</fullName>
    </submittedName>
</protein>
<dbReference type="Pfam" id="PF03227">
    <property type="entry name" value="GILT"/>
    <property type="match status" value="1"/>
</dbReference>
<comment type="similarity">
    <text evidence="1">Belongs to the GILT family.</text>
</comment>
<feature type="chain" id="PRO_5004780191" evidence="3">
    <location>
        <begin position="23"/>
        <end position="260"/>
    </location>
</feature>